<reference evidence="4 5" key="1">
    <citation type="submission" date="2021-01" db="EMBL/GenBank/DDBJ databases">
        <title>Sequencing the genomes of 1000 actinobacteria strains.</title>
        <authorList>
            <person name="Klenk H.-P."/>
        </authorList>
    </citation>
    <scope>NUCLEOTIDE SEQUENCE [LARGE SCALE GENOMIC DNA]</scope>
    <source>
        <strain evidence="4 5">DSM 100204</strain>
    </source>
</reference>
<dbReference type="InterPro" id="IPR002104">
    <property type="entry name" value="Integrase_catalytic"/>
</dbReference>
<evidence type="ECO:0000313" key="4">
    <source>
        <dbReference type="EMBL" id="MBM7494947.1"/>
    </source>
</evidence>
<dbReference type="PROSITE" id="PS51898">
    <property type="entry name" value="TYR_RECOMBINASE"/>
    <property type="match status" value="1"/>
</dbReference>
<feature type="domain" description="Tyr recombinase" evidence="3">
    <location>
        <begin position="1"/>
        <end position="119"/>
    </location>
</feature>
<evidence type="ECO:0000313" key="5">
    <source>
        <dbReference type="Proteomes" id="UP000764837"/>
    </source>
</evidence>
<protein>
    <submittedName>
        <fullName evidence="4">Integrase</fullName>
    </submittedName>
</protein>
<comment type="caution">
    <text evidence="4">The sequence shown here is derived from an EMBL/GenBank/DDBJ whole genome shotgun (WGS) entry which is preliminary data.</text>
</comment>
<sequence length="141" mass="15292">MGDHAKQYAPVEVTLPWGTLTGDPRTVTLYLTTPDCLPLSRSKFNPGVWKPAIGATGIPDDRRNGMHVLRHTYASVLLDAGESIKALSTYLGHSDPGFTLRTYTHLLPTSEDRTRRAIDTAFGEDQAAKDGPEAVDGLETA</sequence>
<dbReference type="EMBL" id="JAFBBP010000001">
    <property type="protein sequence ID" value="MBM7494947.1"/>
    <property type="molecule type" value="Genomic_DNA"/>
</dbReference>
<name>A0ABS2M3Y4_9ACTN</name>
<dbReference type="InterPro" id="IPR011010">
    <property type="entry name" value="DNA_brk_join_enz"/>
</dbReference>
<feature type="region of interest" description="Disordered" evidence="2">
    <location>
        <begin position="122"/>
        <end position="141"/>
    </location>
</feature>
<dbReference type="Pfam" id="PF00589">
    <property type="entry name" value="Phage_integrase"/>
    <property type="match status" value="1"/>
</dbReference>
<dbReference type="Proteomes" id="UP000764837">
    <property type="component" value="Unassembled WGS sequence"/>
</dbReference>
<evidence type="ECO:0000256" key="1">
    <source>
        <dbReference type="ARBA" id="ARBA00023172"/>
    </source>
</evidence>
<keyword evidence="1" id="KW-0233">DNA recombination</keyword>
<dbReference type="InterPro" id="IPR013762">
    <property type="entry name" value="Integrase-like_cat_sf"/>
</dbReference>
<keyword evidence="5" id="KW-1185">Reference proteome</keyword>
<organism evidence="4 5">
    <name type="scientific">Micromonospora luteifusca</name>
    <dbReference type="NCBI Taxonomy" id="709860"/>
    <lineage>
        <taxon>Bacteria</taxon>
        <taxon>Bacillati</taxon>
        <taxon>Actinomycetota</taxon>
        <taxon>Actinomycetes</taxon>
        <taxon>Micromonosporales</taxon>
        <taxon>Micromonosporaceae</taxon>
        <taxon>Micromonospora</taxon>
    </lineage>
</organism>
<accession>A0ABS2M3Y4</accession>
<evidence type="ECO:0000256" key="2">
    <source>
        <dbReference type="SAM" id="MobiDB-lite"/>
    </source>
</evidence>
<dbReference type="SUPFAM" id="SSF56349">
    <property type="entry name" value="DNA breaking-rejoining enzymes"/>
    <property type="match status" value="1"/>
</dbReference>
<gene>
    <name evidence="4" type="ORF">JOD64_006169</name>
</gene>
<dbReference type="Gene3D" id="1.10.443.10">
    <property type="entry name" value="Intergrase catalytic core"/>
    <property type="match status" value="1"/>
</dbReference>
<evidence type="ECO:0000259" key="3">
    <source>
        <dbReference type="PROSITE" id="PS51898"/>
    </source>
</evidence>
<proteinExistence type="predicted"/>